<protein>
    <submittedName>
        <fullName evidence="3">Hercynine oxygenase</fullName>
        <ecNumber evidence="3">1.14.99.-</ecNumber>
    </submittedName>
</protein>
<dbReference type="SUPFAM" id="SSF56436">
    <property type="entry name" value="C-type lectin-like"/>
    <property type="match status" value="1"/>
</dbReference>
<organism evidence="3 4">
    <name type="scientific">Bremerella alba</name>
    <dbReference type="NCBI Taxonomy" id="980252"/>
    <lineage>
        <taxon>Bacteria</taxon>
        <taxon>Pseudomonadati</taxon>
        <taxon>Planctomycetota</taxon>
        <taxon>Planctomycetia</taxon>
        <taxon>Pirellulales</taxon>
        <taxon>Pirellulaceae</taxon>
        <taxon>Bremerella</taxon>
    </lineage>
</organism>
<evidence type="ECO:0000259" key="2">
    <source>
        <dbReference type="Pfam" id="PF03781"/>
    </source>
</evidence>
<dbReference type="InterPro" id="IPR016187">
    <property type="entry name" value="CTDL_fold"/>
</dbReference>
<dbReference type="EMBL" id="JABRWO010000007">
    <property type="protein sequence ID" value="MBA2115638.1"/>
    <property type="molecule type" value="Genomic_DNA"/>
</dbReference>
<reference evidence="3 4" key="1">
    <citation type="submission" date="2020-05" db="EMBL/GenBank/DDBJ databases">
        <title>Bremerella alba sp. nov., a novel planctomycete isolated from the surface of the macroalga Fucus spiralis.</title>
        <authorList>
            <person name="Godinho O."/>
            <person name="Botelho R."/>
            <person name="Albuquerque L."/>
            <person name="Wiegand S."/>
            <person name="Da Costa M.S."/>
            <person name="Lobo-Da-Cunha A."/>
            <person name="Jogler C."/>
            <person name="Lage O.M."/>
        </authorList>
    </citation>
    <scope>NUCLEOTIDE SEQUENCE [LARGE SCALE GENOMIC DNA]</scope>
    <source>
        <strain evidence="3 4">FF15</strain>
    </source>
</reference>
<dbReference type="Pfam" id="PF03781">
    <property type="entry name" value="FGE-sulfatase"/>
    <property type="match status" value="1"/>
</dbReference>
<evidence type="ECO:0000256" key="1">
    <source>
        <dbReference type="SAM" id="SignalP"/>
    </source>
</evidence>
<keyword evidence="1" id="KW-0732">Signal</keyword>
<dbReference type="Gene3D" id="3.90.1580.10">
    <property type="entry name" value="paralog of FGE (formylglycine-generating enzyme)"/>
    <property type="match status" value="1"/>
</dbReference>
<dbReference type="PANTHER" id="PTHR23150:SF19">
    <property type="entry name" value="FORMYLGLYCINE-GENERATING ENZYME"/>
    <property type="match status" value="1"/>
</dbReference>
<dbReference type="RefSeq" id="WP_207397063.1">
    <property type="nucleotide sequence ID" value="NZ_JABRWO010000007.1"/>
</dbReference>
<comment type="caution">
    <text evidence="3">The sequence shown here is derived from an EMBL/GenBank/DDBJ whole genome shotgun (WGS) entry which is preliminary data.</text>
</comment>
<dbReference type="EC" id="1.14.99.-" evidence="3"/>
<feature type="domain" description="Sulfatase-modifying factor enzyme-like" evidence="2">
    <location>
        <begin position="37"/>
        <end position="273"/>
    </location>
</feature>
<feature type="signal peptide" evidence="1">
    <location>
        <begin position="1"/>
        <end position="21"/>
    </location>
</feature>
<evidence type="ECO:0000313" key="4">
    <source>
        <dbReference type="Proteomes" id="UP000551616"/>
    </source>
</evidence>
<dbReference type="Proteomes" id="UP000551616">
    <property type="component" value="Unassembled WGS sequence"/>
</dbReference>
<dbReference type="AlphaFoldDB" id="A0A7V8V634"/>
<dbReference type="GO" id="GO:0120147">
    <property type="term" value="F:formylglycine-generating oxidase activity"/>
    <property type="evidence" value="ECO:0007669"/>
    <property type="project" value="TreeGrafter"/>
</dbReference>
<gene>
    <name evidence="3" type="primary">egtB_4</name>
    <name evidence="3" type="ORF">HOV93_28220</name>
</gene>
<dbReference type="InterPro" id="IPR051043">
    <property type="entry name" value="Sulfatase_Mod_Factor_Kinase"/>
</dbReference>
<dbReference type="PANTHER" id="PTHR23150">
    <property type="entry name" value="SULFATASE MODIFYING FACTOR 1, 2"/>
    <property type="match status" value="1"/>
</dbReference>
<keyword evidence="4" id="KW-1185">Reference proteome</keyword>
<dbReference type="InterPro" id="IPR042095">
    <property type="entry name" value="SUMF_sf"/>
</dbReference>
<proteinExistence type="predicted"/>
<sequence>MPIRLMFAFLVCCFMVAVASAQDTEKFINSIEMTFQSIPAGEFQMGREQSYKYVLDHTLIYAGVDRAIRTEVPPHKVHLASFSISMTEVTQQQWEAVMATRPWHEQLRVKEGPQFPASYISWEDAVEFCRRLSEKEGRTYRLPTEAEWEYACRAETNTLYSFGDNSDELVDFGWFAENANLVNQQYAHRVGRQKPNPWGLYDMHGNVWEWCHDFHAADYYAKSSVDNPTGPESGATHVIRGGSWHDSNTHARSMFRFGYPANEKKDKIGFRVVLTSPSKD</sequence>
<accession>A0A7V8V634</accession>
<feature type="chain" id="PRO_5031096107" evidence="1">
    <location>
        <begin position="22"/>
        <end position="280"/>
    </location>
</feature>
<evidence type="ECO:0000313" key="3">
    <source>
        <dbReference type="EMBL" id="MBA2115638.1"/>
    </source>
</evidence>
<keyword evidence="3" id="KW-0560">Oxidoreductase</keyword>
<dbReference type="InterPro" id="IPR005532">
    <property type="entry name" value="SUMF_dom"/>
</dbReference>
<name>A0A7V8V634_9BACT</name>